<feature type="transmembrane region" description="Helical" evidence="2">
    <location>
        <begin position="529"/>
        <end position="545"/>
    </location>
</feature>
<dbReference type="Pfam" id="PF23317">
    <property type="entry name" value="YVC1_C"/>
    <property type="match status" value="1"/>
</dbReference>
<feature type="compositionally biased region" description="Acidic residues" evidence="1">
    <location>
        <begin position="50"/>
        <end position="86"/>
    </location>
</feature>
<accession>A0A5M9JTF9</accession>
<gene>
    <name evidence="5" type="ORF">EYC84_000437</name>
</gene>
<dbReference type="Pfam" id="PF23190">
    <property type="entry name" value="LHD_TRPY1"/>
    <property type="match status" value="1"/>
</dbReference>
<evidence type="ECO:0000256" key="2">
    <source>
        <dbReference type="SAM" id="Phobius"/>
    </source>
</evidence>
<feature type="compositionally biased region" description="Polar residues" evidence="1">
    <location>
        <begin position="1235"/>
        <end position="1247"/>
    </location>
</feature>
<dbReference type="PANTHER" id="PTHR35859:SF4">
    <property type="entry name" value="MEMBRANE CHANNEL PROTEIN, PUTATIVE (AFU_ORTHOLOGUE AFUA_6G11300)-RELATED"/>
    <property type="match status" value="1"/>
</dbReference>
<evidence type="ECO:0000259" key="3">
    <source>
        <dbReference type="Pfam" id="PF23190"/>
    </source>
</evidence>
<evidence type="ECO:0000256" key="1">
    <source>
        <dbReference type="SAM" id="MobiDB-lite"/>
    </source>
</evidence>
<feature type="compositionally biased region" description="Low complexity" evidence="1">
    <location>
        <begin position="908"/>
        <end position="920"/>
    </location>
</feature>
<feature type="region of interest" description="Disordered" evidence="1">
    <location>
        <begin position="801"/>
        <end position="848"/>
    </location>
</feature>
<feature type="compositionally biased region" description="Polar residues" evidence="1">
    <location>
        <begin position="928"/>
        <end position="967"/>
    </location>
</feature>
<feature type="transmembrane region" description="Helical" evidence="2">
    <location>
        <begin position="489"/>
        <end position="517"/>
    </location>
</feature>
<feature type="transmembrane region" description="Helical" evidence="2">
    <location>
        <begin position="595"/>
        <end position="616"/>
    </location>
</feature>
<feature type="transmembrane region" description="Helical" evidence="2">
    <location>
        <begin position="457"/>
        <end position="477"/>
    </location>
</feature>
<dbReference type="InterPro" id="IPR056336">
    <property type="entry name" value="YVC1_C"/>
</dbReference>
<dbReference type="PANTHER" id="PTHR35859">
    <property type="entry name" value="NONSELECTIVE CATION CHANNEL PROTEIN"/>
    <property type="match status" value="1"/>
</dbReference>
<evidence type="ECO:0008006" key="7">
    <source>
        <dbReference type="Google" id="ProtNLM"/>
    </source>
</evidence>
<protein>
    <recommendedName>
        <fullName evidence="7">Ion transport domain-containing protein</fullName>
    </recommendedName>
</protein>
<dbReference type="InterPro" id="IPR056337">
    <property type="entry name" value="LHD_YVC1"/>
</dbReference>
<feature type="domain" description="YVC1 N-terminal linker helical" evidence="3">
    <location>
        <begin position="120"/>
        <end position="277"/>
    </location>
</feature>
<reference evidence="5 6" key="1">
    <citation type="submission" date="2019-06" db="EMBL/GenBank/DDBJ databases">
        <title>Genome Sequence of the Brown Rot Fungal Pathogen Monilinia fructicola.</title>
        <authorList>
            <person name="De Miccolis Angelini R.M."/>
            <person name="Landi L."/>
            <person name="Abate D."/>
            <person name="Pollastro S."/>
            <person name="Romanazzi G."/>
            <person name="Faretra F."/>
        </authorList>
    </citation>
    <scope>NUCLEOTIDE SEQUENCE [LARGE SCALE GENOMIC DNA]</scope>
    <source>
        <strain evidence="5 6">Mfrc123</strain>
    </source>
</reference>
<dbReference type="Proteomes" id="UP000322873">
    <property type="component" value="Unassembled WGS sequence"/>
</dbReference>
<organism evidence="5 6">
    <name type="scientific">Monilinia fructicola</name>
    <name type="common">Brown rot fungus</name>
    <name type="synonym">Ciboria fructicola</name>
    <dbReference type="NCBI Taxonomy" id="38448"/>
    <lineage>
        <taxon>Eukaryota</taxon>
        <taxon>Fungi</taxon>
        <taxon>Dikarya</taxon>
        <taxon>Ascomycota</taxon>
        <taxon>Pezizomycotina</taxon>
        <taxon>Leotiomycetes</taxon>
        <taxon>Helotiales</taxon>
        <taxon>Sclerotiniaceae</taxon>
        <taxon>Monilinia</taxon>
    </lineage>
</organism>
<evidence type="ECO:0000313" key="6">
    <source>
        <dbReference type="Proteomes" id="UP000322873"/>
    </source>
</evidence>
<dbReference type="InterPro" id="IPR052971">
    <property type="entry name" value="TRP_calcium_channel"/>
</dbReference>
<keyword evidence="6" id="KW-1185">Reference proteome</keyword>
<comment type="caution">
    <text evidence="5">The sequence shown here is derived from an EMBL/GenBank/DDBJ whole genome shotgun (WGS) entry which is preliminary data.</text>
</comment>
<keyword evidence="2" id="KW-0472">Membrane</keyword>
<feature type="region of interest" description="Disordered" evidence="1">
    <location>
        <begin position="1201"/>
        <end position="1247"/>
    </location>
</feature>
<proteinExistence type="predicted"/>
<evidence type="ECO:0000259" key="4">
    <source>
        <dbReference type="Pfam" id="PF23317"/>
    </source>
</evidence>
<keyword evidence="2" id="KW-1133">Transmembrane helix</keyword>
<feature type="compositionally biased region" description="Basic and acidic residues" evidence="1">
    <location>
        <begin position="37"/>
        <end position="46"/>
    </location>
</feature>
<feature type="compositionally biased region" description="Basic residues" evidence="1">
    <location>
        <begin position="878"/>
        <end position="890"/>
    </location>
</feature>
<dbReference type="EMBL" id="VICG01000006">
    <property type="protein sequence ID" value="KAA8571082.1"/>
    <property type="molecule type" value="Genomic_DNA"/>
</dbReference>
<feature type="region of interest" description="Disordered" evidence="1">
    <location>
        <begin position="901"/>
        <end position="920"/>
    </location>
</feature>
<feature type="region of interest" description="Disordered" evidence="1">
    <location>
        <begin position="928"/>
        <end position="985"/>
    </location>
</feature>
<dbReference type="VEuPathDB" id="FungiDB:MFRU_028g00970"/>
<feature type="transmembrane region" description="Helical" evidence="2">
    <location>
        <begin position="392"/>
        <end position="409"/>
    </location>
</feature>
<feature type="transmembrane region" description="Helical" evidence="2">
    <location>
        <begin position="363"/>
        <end position="380"/>
    </location>
</feature>
<feature type="compositionally biased region" description="Low complexity" evidence="1">
    <location>
        <begin position="1215"/>
        <end position="1234"/>
    </location>
</feature>
<feature type="region of interest" description="Disordered" evidence="1">
    <location>
        <begin position="1077"/>
        <end position="1145"/>
    </location>
</feature>
<feature type="transmembrane region" description="Helical" evidence="2">
    <location>
        <begin position="416"/>
        <end position="437"/>
    </location>
</feature>
<feature type="compositionally biased region" description="Polar residues" evidence="1">
    <location>
        <begin position="1105"/>
        <end position="1114"/>
    </location>
</feature>
<feature type="region of interest" description="Disordered" evidence="1">
    <location>
        <begin position="867"/>
        <end position="894"/>
    </location>
</feature>
<evidence type="ECO:0000313" key="5">
    <source>
        <dbReference type="EMBL" id="KAA8571082.1"/>
    </source>
</evidence>
<feature type="region of interest" description="Disordered" evidence="1">
    <location>
        <begin position="1"/>
        <end position="89"/>
    </location>
</feature>
<name>A0A5M9JTF9_MONFR</name>
<keyword evidence="2" id="KW-0812">Transmembrane</keyword>
<feature type="compositionally biased region" description="Polar residues" evidence="1">
    <location>
        <begin position="1134"/>
        <end position="1145"/>
    </location>
</feature>
<feature type="transmembrane region" description="Helical" evidence="2">
    <location>
        <begin position="557"/>
        <end position="583"/>
    </location>
</feature>
<feature type="domain" description="Calcium channel YVC1-like C-terminal transmembrane" evidence="4">
    <location>
        <begin position="368"/>
        <end position="660"/>
    </location>
</feature>
<dbReference type="AlphaFoldDB" id="A0A5M9JTF9"/>
<sequence length="1247" mass="141467">MLSSLLRPKKARRRRAQEIHSPFSSPYIDRSSPLANRRKDLPRHASADFTETEIEEDTEEEIALGNDGEDEDEEGDEEELGEDGDEGQPLLPIFSAAHLDALPVYNLTHAIRLIILPRTETTLTWDQLRSPQVSQFLVKPMQQQIRTSHFSRATLYALMANCLQFRKESQANPGNAGNSLTRALVCELLAIKLLKEYNTRELIDALSYDFFPLQGLTQPDPPITNWNQRNRPRPVAARTSTLEVAIRASAKRFLAHPLVVQQLEAIWAGTIVFHSAADNLHRTSINRADYKKQSPSNGSAVPLLTREQLRYGATRGPPKPPNKEPDTQQAIQTLTRRTVTLYDPRDASLFKLSRLRVPRYRQFFSTCSLAILLALFLAVLSQRSTDITGLEVIFWFWSAGFMLDEVVGFNEQGFSLYIMSFWNAFDLGILVLLTIYYCMRLYGIFLVDYGREEWNSMAYDVLATNAILLFPRLFSVLDHYRYFSQLLIAFRLMAIDLVAVFVLILIACSGFFVAFTLSFGKSEYDAAGVAYKIFQILMGFTPAAWEAWETYNFLGKALLVLFLFICHFLVITILITNINLFFAVNTISMVKNDALFSYVAPTNIIAWVFTPFRFVFPFRTFIKMNRTVIKITHFPLLFSICAYEKIFLARSVFEPTDLIEKVGRRTKRTISFQDHRHGLFSPNLRRHESSVAGFQKDRALDEVFRLAPRDTLGRNRPSFDRRQTHNVINNWMDRQVDVASPQEQDPSIVERLERRRQSRKTTMMRHRGISREISGNRSVASDPAEFMSTGFHDMARMSDDEMHQNSFGGDDTDADGDDELLTNDEDEAHTEDKHTATNFSQSAESEEDYFQTPIATRFVSPTIAFDADQDDNQQHGSPPKHKATHKKRSHDRNLSTTTILFNPVAHDSSASSISPPRSRPLTAKMYSQVNTGNNTPAGSRTPKSNNAAGPSGSRTPKTANHTNTTSRPRPIVPHRTHFQSIPNIGKSDTARNRLMRHKASSLNISLSEMGLDHAQLGAQYRVHSRLKWPLLRRWRLQRDKKEETADGMMGRLMLARMKTLEEGFAEVVKEFRGMRTAGNSSVENEPSVGKRREVKGDKKKKRPGSSTLSQTKGEINNEGLRMSSSKGKERGVTSRGTSEYKTPYETPQTAGVWLGGSLAAGIRWRHSTFACFGSCVFIYYPIPSHPIPSYPSYPKTQYHTIPSIPINPKRPHAYPTPTSHHIPSHPITSHHIPSLTRSPYSSRPSRD</sequence>
<feature type="compositionally biased region" description="Acidic residues" evidence="1">
    <location>
        <begin position="810"/>
        <end position="829"/>
    </location>
</feature>